<dbReference type="InterPro" id="IPR001296">
    <property type="entry name" value="Glyco_trans_1"/>
</dbReference>
<reference evidence="4 5" key="1">
    <citation type="journal article" date="2016" name="Nat. Commun.">
        <title>Thousands of microbial genomes shed light on interconnected biogeochemical processes in an aquifer system.</title>
        <authorList>
            <person name="Anantharaman K."/>
            <person name="Brown C.T."/>
            <person name="Hug L.A."/>
            <person name="Sharon I."/>
            <person name="Castelle C.J."/>
            <person name="Probst A.J."/>
            <person name="Thomas B.C."/>
            <person name="Singh A."/>
            <person name="Wilkins M.J."/>
            <person name="Karaoz U."/>
            <person name="Brodie E.L."/>
            <person name="Williams K.H."/>
            <person name="Hubbard S.S."/>
            <person name="Banfield J.F."/>
        </authorList>
    </citation>
    <scope>NUCLEOTIDE SEQUENCE [LARGE SCALE GENOMIC DNA]</scope>
</reference>
<feature type="domain" description="Glycosyl transferase family 1" evidence="2">
    <location>
        <begin position="178"/>
        <end position="316"/>
    </location>
</feature>
<dbReference type="Proteomes" id="UP000177555">
    <property type="component" value="Unassembled WGS sequence"/>
</dbReference>
<accession>A0A1F5JK69</accession>
<dbReference type="PANTHER" id="PTHR46401:SF2">
    <property type="entry name" value="GLYCOSYLTRANSFERASE WBBK-RELATED"/>
    <property type="match status" value="1"/>
</dbReference>
<organism evidence="4 5">
    <name type="scientific">Candidatus Daviesbacteria bacterium RIFCSPHIGHO2_01_FULL_40_11</name>
    <dbReference type="NCBI Taxonomy" id="1797762"/>
    <lineage>
        <taxon>Bacteria</taxon>
        <taxon>Candidatus Daviesiibacteriota</taxon>
    </lineage>
</organism>
<protein>
    <recommendedName>
        <fullName evidence="6">Glycosyl transferase family 1</fullName>
    </recommendedName>
</protein>
<dbReference type="CDD" id="cd03809">
    <property type="entry name" value="GT4_MtfB-like"/>
    <property type="match status" value="1"/>
</dbReference>
<feature type="domain" description="Glycosyltransferase subfamily 4-like N-terminal" evidence="3">
    <location>
        <begin position="18"/>
        <end position="169"/>
    </location>
</feature>
<gene>
    <name evidence="4" type="ORF">A2867_03530</name>
</gene>
<dbReference type="Pfam" id="PF13439">
    <property type="entry name" value="Glyco_transf_4"/>
    <property type="match status" value="1"/>
</dbReference>
<dbReference type="Gene3D" id="3.40.50.2000">
    <property type="entry name" value="Glycogen Phosphorylase B"/>
    <property type="match status" value="3"/>
</dbReference>
<dbReference type="GO" id="GO:0009103">
    <property type="term" value="P:lipopolysaccharide biosynthetic process"/>
    <property type="evidence" value="ECO:0007669"/>
    <property type="project" value="TreeGrafter"/>
</dbReference>
<dbReference type="SUPFAM" id="SSF53756">
    <property type="entry name" value="UDP-Glycosyltransferase/glycogen phosphorylase"/>
    <property type="match status" value="1"/>
</dbReference>
<comment type="caution">
    <text evidence="4">The sequence shown here is derived from an EMBL/GenBank/DDBJ whole genome shotgun (WGS) entry which is preliminary data.</text>
</comment>
<evidence type="ECO:0000256" key="1">
    <source>
        <dbReference type="ARBA" id="ARBA00022679"/>
    </source>
</evidence>
<name>A0A1F5JK69_9BACT</name>
<evidence type="ECO:0000313" key="4">
    <source>
        <dbReference type="EMBL" id="OGE29006.1"/>
    </source>
</evidence>
<dbReference type="PANTHER" id="PTHR46401">
    <property type="entry name" value="GLYCOSYLTRANSFERASE WBBK-RELATED"/>
    <property type="match status" value="1"/>
</dbReference>
<dbReference type="Pfam" id="PF00534">
    <property type="entry name" value="Glycos_transf_1"/>
    <property type="match status" value="1"/>
</dbReference>
<dbReference type="AlphaFoldDB" id="A0A1F5JK69"/>
<dbReference type="EMBL" id="MFCP01000012">
    <property type="protein sequence ID" value="OGE29006.1"/>
    <property type="molecule type" value="Genomic_DNA"/>
</dbReference>
<keyword evidence="1" id="KW-0808">Transferase</keyword>
<dbReference type="GO" id="GO:0016757">
    <property type="term" value="F:glycosyltransferase activity"/>
    <property type="evidence" value="ECO:0007669"/>
    <property type="project" value="InterPro"/>
</dbReference>
<sequence>MDRKIRVGMDISQMAHKGGVATYTKNLSHQLSKITDLEMAYFYSSLRKPFKGNLKDLRSYRLPPTFFEMLFNRWRNVSIEKFIGPVDIFHSSDWIQPPSKAKKVTTYHDTVPLKYPEWSHPKIVSVHKRRLKLVEKEIDMVIAVSKATKKDLLEVSNIPEEKITVIYEGPTGDFKPQAKKKIKEFKKKYNLPEKFVLAIGGIGERRNLKRIEEAAKDYNLVIAGQSLPWLGIEELELLYNCASVLLYPSLYEGFGLPILDSFACGLPVVTSNVSAMPEVGGKAASYVNPYSVEDIKEKLDTVMNDKKLKDKMREKGFLRVKQFSWEKAAKETADIYRMLMK</sequence>
<evidence type="ECO:0000259" key="3">
    <source>
        <dbReference type="Pfam" id="PF13439"/>
    </source>
</evidence>
<proteinExistence type="predicted"/>
<evidence type="ECO:0008006" key="6">
    <source>
        <dbReference type="Google" id="ProtNLM"/>
    </source>
</evidence>
<evidence type="ECO:0000313" key="5">
    <source>
        <dbReference type="Proteomes" id="UP000177555"/>
    </source>
</evidence>
<evidence type="ECO:0000259" key="2">
    <source>
        <dbReference type="Pfam" id="PF00534"/>
    </source>
</evidence>
<dbReference type="InterPro" id="IPR028098">
    <property type="entry name" value="Glyco_trans_4-like_N"/>
</dbReference>